<dbReference type="SMART" id="SM00587">
    <property type="entry name" value="CHK"/>
    <property type="match status" value="1"/>
</dbReference>
<dbReference type="Gene3D" id="3.90.1200.10">
    <property type="match status" value="1"/>
</dbReference>
<dbReference type="Pfam" id="PF02958">
    <property type="entry name" value="EcKL"/>
    <property type="match status" value="1"/>
</dbReference>
<dbReference type="PANTHER" id="PTHR11012:SF30">
    <property type="entry name" value="PROTEIN KINASE-LIKE DOMAIN-CONTAINING"/>
    <property type="match status" value="1"/>
</dbReference>
<dbReference type="InterPro" id="IPR015897">
    <property type="entry name" value="CHK_kinase-like"/>
</dbReference>
<dbReference type="Proteomes" id="UP000019118">
    <property type="component" value="Unassembled WGS sequence"/>
</dbReference>
<reference evidence="2" key="2">
    <citation type="submission" date="2024-08" db="UniProtKB">
        <authorList>
            <consortium name="EnsemblMetazoa"/>
        </authorList>
    </citation>
    <scope>IDENTIFICATION</scope>
</reference>
<evidence type="ECO:0000259" key="1">
    <source>
        <dbReference type="SMART" id="SM00587"/>
    </source>
</evidence>
<accession>A0AAR5P0U8</accession>
<dbReference type="InterPro" id="IPR004119">
    <property type="entry name" value="EcKL"/>
</dbReference>
<evidence type="ECO:0000313" key="2">
    <source>
        <dbReference type="EnsemblMetazoa" id="XP_019754136.1"/>
    </source>
</evidence>
<keyword evidence="3" id="KW-1185">Reference proteome</keyword>
<dbReference type="InterPro" id="IPR011009">
    <property type="entry name" value="Kinase-like_dom_sf"/>
</dbReference>
<dbReference type="EnsemblMetazoa" id="XM_019898577.1">
    <property type="protein sequence ID" value="XP_019754136.1"/>
    <property type="gene ID" value="LOC109533289"/>
</dbReference>
<dbReference type="SUPFAM" id="SSF56112">
    <property type="entry name" value="Protein kinase-like (PK-like)"/>
    <property type="match status" value="1"/>
</dbReference>
<proteinExistence type="predicted"/>
<dbReference type="AlphaFoldDB" id="A0AAR5P0U8"/>
<name>A0AAR5P0U8_DENPD</name>
<feature type="domain" description="CHK kinase-like" evidence="1">
    <location>
        <begin position="128"/>
        <end position="324"/>
    </location>
</feature>
<reference evidence="3" key="1">
    <citation type="journal article" date="2013" name="Genome Biol.">
        <title>Draft genome of the mountain pine beetle, Dendroctonus ponderosae Hopkins, a major forest pest.</title>
        <authorList>
            <person name="Keeling C.I."/>
            <person name="Yuen M.M."/>
            <person name="Liao N.Y."/>
            <person name="Docking T.R."/>
            <person name="Chan S.K."/>
            <person name="Taylor G.A."/>
            <person name="Palmquist D.L."/>
            <person name="Jackman S.D."/>
            <person name="Nguyen A."/>
            <person name="Li M."/>
            <person name="Henderson H."/>
            <person name="Janes J.K."/>
            <person name="Zhao Y."/>
            <person name="Pandoh P."/>
            <person name="Moore R."/>
            <person name="Sperling F.A."/>
            <person name="Huber D.P."/>
            <person name="Birol I."/>
            <person name="Jones S.J."/>
            <person name="Bohlmann J."/>
        </authorList>
    </citation>
    <scope>NUCLEOTIDE SEQUENCE</scope>
</reference>
<dbReference type="PANTHER" id="PTHR11012">
    <property type="entry name" value="PROTEIN KINASE-LIKE DOMAIN-CONTAINING"/>
    <property type="match status" value="1"/>
</dbReference>
<dbReference type="KEGG" id="dpa:109533289"/>
<evidence type="ECO:0000313" key="3">
    <source>
        <dbReference type="Proteomes" id="UP000019118"/>
    </source>
</evidence>
<organism evidence="2 3">
    <name type="scientific">Dendroctonus ponderosae</name>
    <name type="common">Mountain pine beetle</name>
    <dbReference type="NCBI Taxonomy" id="77166"/>
    <lineage>
        <taxon>Eukaryota</taxon>
        <taxon>Metazoa</taxon>
        <taxon>Ecdysozoa</taxon>
        <taxon>Arthropoda</taxon>
        <taxon>Hexapoda</taxon>
        <taxon>Insecta</taxon>
        <taxon>Pterygota</taxon>
        <taxon>Neoptera</taxon>
        <taxon>Endopterygota</taxon>
        <taxon>Coleoptera</taxon>
        <taxon>Polyphaga</taxon>
        <taxon>Cucujiformia</taxon>
        <taxon>Curculionidae</taxon>
        <taxon>Scolytinae</taxon>
        <taxon>Dendroctonus</taxon>
    </lineage>
</organism>
<sequence>MTTCIQSEINQWVADTFKENQFKDLSAEIVGTSEQGEGYLGNITFAKVTGVPFSGKAKEFHVVIKSEKRGDGTTNLSPVQLAYERENFFYDKAVPAFQEIEKKYGINITQQLFPKCFSTLSYEDQQLIVLQNLKSLDFELYDRHQPFDMEHLKVTLSNYGKFHALSLAYREHKPKEFKELFSGLPCAMKNIIELTKNSVDAAEKCLYMMLEENHKFKAAEKLKELLPDGVTAKIQQMLRIQEHEENAVLVHGDCWNNNYMFKYPKQEKTLPESVKFLDFQVTKLSSPVMDLSYHIYATASEKELAQLKELLQIYYSSLSSMLKKLGCDPEKVFPYEELIRQWKKYSCFGFAMSSFVLQIVLLEKEDTIDIEAMGGENVTANMLKSNNSLNKIYSRLSALVEHYLEFDDF</sequence>
<dbReference type="GeneID" id="109533289"/>
<protein>
    <recommendedName>
        <fullName evidence="1">CHK kinase-like domain-containing protein</fullName>
    </recommendedName>
</protein>